<dbReference type="InterPro" id="IPR008972">
    <property type="entry name" value="Cupredoxin"/>
</dbReference>
<comment type="caution">
    <text evidence="4">The sequence shown here is derived from an EMBL/GenBank/DDBJ whole genome shotgun (WGS) entry which is preliminary data.</text>
</comment>
<protein>
    <recommendedName>
        <fullName evidence="3">Phytocyanin domain-containing protein</fullName>
    </recommendedName>
</protein>
<evidence type="ECO:0000313" key="5">
    <source>
        <dbReference type="Proteomes" id="UP000796880"/>
    </source>
</evidence>
<feature type="compositionally biased region" description="Low complexity" evidence="1">
    <location>
        <begin position="107"/>
        <end position="126"/>
    </location>
</feature>
<dbReference type="GO" id="GO:0009055">
    <property type="term" value="F:electron transfer activity"/>
    <property type="evidence" value="ECO:0007669"/>
    <property type="project" value="InterPro"/>
</dbReference>
<feature type="domain" description="Phytocyanin" evidence="3">
    <location>
        <begin position="1"/>
        <end position="88"/>
    </location>
</feature>
<dbReference type="Pfam" id="PF02298">
    <property type="entry name" value="Cu_bind_like"/>
    <property type="match status" value="1"/>
</dbReference>
<dbReference type="PROSITE" id="PS51485">
    <property type="entry name" value="PHYTOCYANIN"/>
    <property type="match status" value="1"/>
</dbReference>
<dbReference type="SUPFAM" id="SSF49503">
    <property type="entry name" value="Cupredoxins"/>
    <property type="match status" value="1"/>
</dbReference>
<gene>
    <name evidence="4" type="ORF">FNV43_RR03952</name>
</gene>
<dbReference type="PANTHER" id="PTHR33021:SF253">
    <property type="entry name" value="EARLY NODULIN-LIKE PROTEIN 9"/>
    <property type="match status" value="1"/>
</dbReference>
<keyword evidence="2" id="KW-1133">Transmembrane helix</keyword>
<dbReference type="EMBL" id="VOIH02000002">
    <property type="protein sequence ID" value="KAF3453512.1"/>
    <property type="molecule type" value="Genomic_DNA"/>
</dbReference>
<keyword evidence="5" id="KW-1185">Reference proteome</keyword>
<organism evidence="4 5">
    <name type="scientific">Rhamnella rubrinervis</name>
    <dbReference type="NCBI Taxonomy" id="2594499"/>
    <lineage>
        <taxon>Eukaryota</taxon>
        <taxon>Viridiplantae</taxon>
        <taxon>Streptophyta</taxon>
        <taxon>Embryophyta</taxon>
        <taxon>Tracheophyta</taxon>
        <taxon>Spermatophyta</taxon>
        <taxon>Magnoliopsida</taxon>
        <taxon>eudicotyledons</taxon>
        <taxon>Gunneridae</taxon>
        <taxon>Pentapetalae</taxon>
        <taxon>rosids</taxon>
        <taxon>fabids</taxon>
        <taxon>Rosales</taxon>
        <taxon>Rhamnaceae</taxon>
        <taxon>rhamnoid group</taxon>
        <taxon>Rhamneae</taxon>
        <taxon>Rhamnella</taxon>
    </lineage>
</organism>
<sequence>MFQIQFPLKDFPLLFMVIENIFVYPSGQDSVLLVNKDDYANCNTDKPIEKYTDGHTVFQLKKSGPYYFISGNKDNCHNNEKLVVIVLAQRSNHYSNETNAPAPPPSSTNETTPSPAPSGESPPAGSVNINPTPAPESEQIPPPPSGASSLFMSFIGCIGAFATSTSLLLVF</sequence>
<dbReference type="AlphaFoldDB" id="A0A8K0HIP2"/>
<dbReference type="OrthoDB" id="691587at2759"/>
<evidence type="ECO:0000256" key="2">
    <source>
        <dbReference type="SAM" id="Phobius"/>
    </source>
</evidence>
<evidence type="ECO:0000259" key="3">
    <source>
        <dbReference type="PROSITE" id="PS51485"/>
    </source>
</evidence>
<dbReference type="Gene3D" id="2.60.40.420">
    <property type="entry name" value="Cupredoxins - blue copper proteins"/>
    <property type="match status" value="1"/>
</dbReference>
<reference evidence="4" key="1">
    <citation type="submission" date="2020-03" db="EMBL/GenBank/DDBJ databases">
        <title>A high-quality chromosome-level genome assembly of a woody plant with both climbing and erect habits, Rhamnella rubrinervis.</title>
        <authorList>
            <person name="Lu Z."/>
            <person name="Yang Y."/>
            <person name="Zhu X."/>
            <person name="Sun Y."/>
        </authorList>
    </citation>
    <scope>NUCLEOTIDE SEQUENCE</scope>
    <source>
        <strain evidence="4">BYM</strain>
        <tissue evidence="4">Leaf</tissue>
    </source>
</reference>
<dbReference type="Proteomes" id="UP000796880">
    <property type="component" value="Unassembled WGS sequence"/>
</dbReference>
<dbReference type="GO" id="GO:0005886">
    <property type="term" value="C:plasma membrane"/>
    <property type="evidence" value="ECO:0007669"/>
    <property type="project" value="TreeGrafter"/>
</dbReference>
<dbReference type="InterPro" id="IPR003245">
    <property type="entry name" value="Phytocyanin_dom"/>
</dbReference>
<keyword evidence="2" id="KW-0472">Membrane</keyword>
<proteinExistence type="predicted"/>
<keyword evidence="2" id="KW-0812">Transmembrane</keyword>
<evidence type="ECO:0000313" key="4">
    <source>
        <dbReference type="EMBL" id="KAF3453512.1"/>
    </source>
</evidence>
<dbReference type="InterPro" id="IPR039391">
    <property type="entry name" value="Phytocyanin-like"/>
</dbReference>
<dbReference type="PANTHER" id="PTHR33021">
    <property type="entry name" value="BLUE COPPER PROTEIN"/>
    <property type="match status" value="1"/>
</dbReference>
<name>A0A8K0HIP2_9ROSA</name>
<evidence type="ECO:0000256" key="1">
    <source>
        <dbReference type="SAM" id="MobiDB-lite"/>
    </source>
</evidence>
<accession>A0A8K0HIP2</accession>
<feature type="transmembrane region" description="Helical" evidence="2">
    <location>
        <begin position="150"/>
        <end position="170"/>
    </location>
</feature>
<feature type="region of interest" description="Disordered" evidence="1">
    <location>
        <begin position="94"/>
        <end position="145"/>
    </location>
</feature>